<comment type="caution">
    <text evidence="2">The sequence shown here is derived from an EMBL/GenBank/DDBJ whole genome shotgun (WGS) entry which is preliminary data.</text>
</comment>
<feature type="compositionally biased region" description="Low complexity" evidence="1">
    <location>
        <begin position="1040"/>
        <end position="1055"/>
    </location>
</feature>
<keyword evidence="3" id="KW-1185">Reference proteome</keyword>
<proteinExistence type="predicted"/>
<name>A0ABQ9H6W8_9NEOP</name>
<evidence type="ECO:0000313" key="2">
    <source>
        <dbReference type="EMBL" id="KAJ8880002.1"/>
    </source>
</evidence>
<organism evidence="2 3">
    <name type="scientific">Dryococelus australis</name>
    <dbReference type="NCBI Taxonomy" id="614101"/>
    <lineage>
        <taxon>Eukaryota</taxon>
        <taxon>Metazoa</taxon>
        <taxon>Ecdysozoa</taxon>
        <taxon>Arthropoda</taxon>
        <taxon>Hexapoda</taxon>
        <taxon>Insecta</taxon>
        <taxon>Pterygota</taxon>
        <taxon>Neoptera</taxon>
        <taxon>Polyneoptera</taxon>
        <taxon>Phasmatodea</taxon>
        <taxon>Verophasmatodea</taxon>
        <taxon>Anareolatae</taxon>
        <taxon>Phasmatidae</taxon>
        <taxon>Eurycanthinae</taxon>
        <taxon>Dryococelus</taxon>
    </lineage>
</organism>
<feature type="region of interest" description="Disordered" evidence="1">
    <location>
        <begin position="262"/>
        <end position="285"/>
    </location>
</feature>
<reference evidence="2 3" key="1">
    <citation type="submission" date="2023-02" db="EMBL/GenBank/DDBJ databases">
        <title>LHISI_Scaffold_Assembly.</title>
        <authorList>
            <person name="Stuart O.P."/>
            <person name="Cleave R."/>
            <person name="Magrath M.J.L."/>
            <person name="Mikheyev A.S."/>
        </authorList>
    </citation>
    <scope>NUCLEOTIDE SEQUENCE [LARGE SCALE GENOMIC DNA]</scope>
    <source>
        <strain evidence="2">Daus_M_001</strain>
        <tissue evidence="2">Leg muscle</tissue>
    </source>
</reference>
<evidence type="ECO:0000256" key="1">
    <source>
        <dbReference type="SAM" id="MobiDB-lite"/>
    </source>
</evidence>
<feature type="region of interest" description="Disordered" evidence="1">
    <location>
        <begin position="1024"/>
        <end position="1055"/>
    </location>
</feature>
<accession>A0ABQ9H6W8</accession>
<evidence type="ECO:0000313" key="3">
    <source>
        <dbReference type="Proteomes" id="UP001159363"/>
    </source>
</evidence>
<feature type="compositionally biased region" description="Polar residues" evidence="1">
    <location>
        <begin position="266"/>
        <end position="282"/>
    </location>
</feature>
<feature type="compositionally biased region" description="Basic and acidic residues" evidence="1">
    <location>
        <begin position="1024"/>
        <end position="1036"/>
    </location>
</feature>
<protein>
    <submittedName>
        <fullName evidence="2">Uncharacterized protein</fullName>
    </submittedName>
</protein>
<gene>
    <name evidence="2" type="ORF">PR048_020624</name>
</gene>
<sequence length="1375" mass="153414">MTVNSFYRFFVLPMTVGTGSVFELLPPSPGPMMSKREWHSTLQSICNPQRGDGSGWHSCSQVDVAQQGESYHRHPKSRWIYVPAPPQNGSSFSVARSITSCAGALCRHRRPRVGPPLPYQTSSRPSPATSEEVFVPFNTHCPSGSDTRKYDRATTTRNSIHKAASQPASPRHPCRLLFIRVAIFSSLFLLPYTHRSGADWRVRKATTASESNLNLTPRQLPAAVQPPANELKPPDNWRERRRAASSCRRLPPETIRTTRYIKPEVPTQQNQHQQPSAGSCQHHQPRTGRCRHIGVPYGKKWVTTYIKQSACLESLSWELTLLLALRTLSRSWGVKFHGYTSTSGNSDRVRSYYPCLLPLRVNQRPSQELLPLSTPAPCKPAAESGSTTLVYARSMIYYPCLRPLHVNQRPSQELLPLSTPAPCKPATESGATTLVYARSMIYYPCLRPLHVNQRPSQELPLSTPAPCKPAAVCKPLHSKLSGRRTVLLFFSPTLLYNAASVDKTPIIMTLGQTIFASGKRAGRRRWSAGFLGDLPLTLPFHSDASLRRRSIFTSITLIGSPDLAVKSRPNLFTHSIERPEIFASSLACRLDSSLIYKYVDINCTLVFCCPNGIRRLGRRCPGGLKHRVVCTHECACRVYGGGKGGSLEGRGKVYYRTCRGLRATDHVATRFIAYKVASVEKVATRSPKAVAAAAEARFIKIATASSPLQRTVAVFSEVFHLMRVSSLLRHRLSVSKDLGVRVLPCRRHGAAPVVVVQVEYTVKKMMGKLPDRCKVKLPHSGVKFTSLVMENAIHGWENYLTTRASLQHSRQLSGGTSGINNRLTRLYSLLLPCCLLGVMDSASAYRDRGPWFAPINQRVLRFRPWRIPTSLQLILADRSNSNDLAVYRTGEGKGVGEFEEEGWRVNEGGRLLSSSFYLPERPSKTASLTEERRSNMLLVDHATLLVRAAQVRGTNSLFTTVFLLRLQVQPEKNRPNSHGKYKQRQAVKNVLRAQRLFVNERDDNFLKSDYTQGSWNEVRLEQRTNERGGGKKEIPKITRRPTTSSSTVPTCDSPVTRPGFESEIRKFNALQARHYRFTYTYADANCALIVCCHSGMRRLGQRSPGGVKHSVDQWLKHHVSFKNVQPSTSSHSTTSTLFVFPEELASFPSVRGDRGHTLLGWGLALWIMHALSADKAAPLAKQALAYGTRRGVMSRVRCLPLQHSPALPTFRNATAGLLNTHSHYCFLLITGAQLHGACLKNCRPITTVEGKNKCSESTSPQNGFANYSCLYYWALRVDDRTTGVRFKVTIVGRTPHEMIVLVRSGWRGWQRCSTASLWNPRSSPGHQLLAVTWEAAKRGTAPALAHAASRRASANQRLDARVGRREHCTSGEHWL</sequence>
<dbReference type="EMBL" id="JARBHB010000007">
    <property type="protein sequence ID" value="KAJ8880002.1"/>
    <property type="molecule type" value="Genomic_DNA"/>
</dbReference>
<dbReference type="Proteomes" id="UP001159363">
    <property type="component" value="Chromosome 6"/>
</dbReference>
<feature type="region of interest" description="Disordered" evidence="1">
    <location>
        <begin position="211"/>
        <end position="249"/>
    </location>
</feature>